<dbReference type="EMBL" id="JAGRPV010000002">
    <property type="protein sequence ID" value="MDI4650135.1"/>
    <property type="molecule type" value="Genomic_DNA"/>
</dbReference>
<dbReference type="InterPro" id="IPR050312">
    <property type="entry name" value="IolE/XylAMocC-like"/>
</dbReference>
<keyword evidence="3" id="KW-1185">Reference proteome</keyword>
<reference evidence="2" key="1">
    <citation type="submission" date="2023-04" db="EMBL/GenBank/DDBJ databases">
        <title>Comparative genomic analysis of Cohnella hashimotonis sp. nov., isolated from the International Space Station.</title>
        <authorList>
            <person name="Venkateswaran K."/>
            <person name="Simpson A."/>
        </authorList>
    </citation>
    <scope>NUCLEOTIDE SEQUENCE</scope>
    <source>
        <strain evidence="2">F6_2S_P_1</strain>
    </source>
</reference>
<evidence type="ECO:0000313" key="2">
    <source>
        <dbReference type="EMBL" id="MDI4650135.1"/>
    </source>
</evidence>
<sequence length="283" mass="32471">MRNVSVMNYNYQRYPLEYFLESMNRLEVGAIELWAAEPHLYVEDLPAARLSALRREIVSRELRVACFTPEQCVYPINIAARDERLRSRSVDYFKKSLVVAAELESPLLLVVPGSGFYNEPKEEGFKRSAESLRTLGEEAAKYGIHIVMETRTPYGTNLVNNIGDLRRLIDEVDSPFVDPMLDTVPMNVAGEDVRAWLDAFGSRLRHVHFCDGDGKGGSNMAVGDGVFPMRDYWELLNKEYEGYLTLELVVNRYYLEPEREVRKCLERLQAMSEPEAGKMRQTI</sequence>
<dbReference type="SUPFAM" id="SSF51658">
    <property type="entry name" value="Xylose isomerase-like"/>
    <property type="match status" value="1"/>
</dbReference>
<dbReference type="Pfam" id="PF01261">
    <property type="entry name" value="AP_endonuc_2"/>
    <property type="match status" value="1"/>
</dbReference>
<dbReference type="Proteomes" id="UP001161691">
    <property type="component" value="Unassembled WGS sequence"/>
</dbReference>
<comment type="caution">
    <text evidence="2">The sequence shown here is derived from an EMBL/GenBank/DDBJ whole genome shotgun (WGS) entry which is preliminary data.</text>
</comment>
<evidence type="ECO:0000259" key="1">
    <source>
        <dbReference type="Pfam" id="PF01261"/>
    </source>
</evidence>
<evidence type="ECO:0000313" key="3">
    <source>
        <dbReference type="Proteomes" id="UP001161691"/>
    </source>
</evidence>
<name>A0ABT6TTJ1_9BACL</name>
<organism evidence="2 3">
    <name type="scientific">Cohnella hashimotonis</name>
    <dbReference type="NCBI Taxonomy" id="2826895"/>
    <lineage>
        <taxon>Bacteria</taxon>
        <taxon>Bacillati</taxon>
        <taxon>Bacillota</taxon>
        <taxon>Bacilli</taxon>
        <taxon>Bacillales</taxon>
        <taxon>Paenibacillaceae</taxon>
        <taxon>Cohnella</taxon>
    </lineage>
</organism>
<protein>
    <submittedName>
        <fullName evidence="2">TIM barrel protein</fullName>
    </submittedName>
</protein>
<accession>A0ABT6TTJ1</accession>
<dbReference type="InterPro" id="IPR013022">
    <property type="entry name" value="Xyl_isomerase-like_TIM-brl"/>
</dbReference>
<dbReference type="PANTHER" id="PTHR12110:SF53">
    <property type="entry name" value="BLR5974 PROTEIN"/>
    <property type="match status" value="1"/>
</dbReference>
<gene>
    <name evidence="2" type="ORF">KB449_34720</name>
</gene>
<proteinExistence type="predicted"/>
<dbReference type="RefSeq" id="WP_282913002.1">
    <property type="nucleotide sequence ID" value="NZ_JAGRPV010000002.1"/>
</dbReference>
<feature type="domain" description="Xylose isomerase-like TIM barrel" evidence="1">
    <location>
        <begin position="26"/>
        <end position="269"/>
    </location>
</feature>
<dbReference type="InterPro" id="IPR036237">
    <property type="entry name" value="Xyl_isomerase-like_sf"/>
</dbReference>
<dbReference type="Gene3D" id="3.20.20.150">
    <property type="entry name" value="Divalent-metal-dependent TIM barrel enzymes"/>
    <property type="match status" value="1"/>
</dbReference>
<dbReference type="PANTHER" id="PTHR12110">
    <property type="entry name" value="HYDROXYPYRUVATE ISOMERASE"/>
    <property type="match status" value="1"/>
</dbReference>